<comment type="similarity">
    <text evidence="3">Belongs to the alpha-ketoglutarate dehydrogenase component 4 family.</text>
</comment>
<comment type="subcellular location">
    <subcellularLocation>
        <location evidence="1">Mitochondrion</location>
    </subcellularLocation>
</comment>
<keyword evidence="5" id="KW-1185">Reference proteome</keyword>
<evidence type="ECO:0000313" key="4">
    <source>
        <dbReference type="EMBL" id="CAD7011498.1"/>
    </source>
</evidence>
<dbReference type="EMBL" id="CAJHJT010000056">
    <property type="protein sequence ID" value="CAD7011498.1"/>
    <property type="molecule type" value="Genomic_DNA"/>
</dbReference>
<gene>
    <name evidence="4" type="ORF">CCAP1982_LOCUS19594</name>
</gene>
<organism evidence="4 5">
    <name type="scientific">Ceratitis capitata</name>
    <name type="common">Mediterranean fruit fly</name>
    <name type="synonym">Tephritis capitata</name>
    <dbReference type="NCBI Taxonomy" id="7213"/>
    <lineage>
        <taxon>Eukaryota</taxon>
        <taxon>Metazoa</taxon>
        <taxon>Ecdysozoa</taxon>
        <taxon>Arthropoda</taxon>
        <taxon>Hexapoda</taxon>
        <taxon>Insecta</taxon>
        <taxon>Pterygota</taxon>
        <taxon>Neoptera</taxon>
        <taxon>Endopterygota</taxon>
        <taxon>Diptera</taxon>
        <taxon>Brachycera</taxon>
        <taxon>Muscomorpha</taxon>
        <taxon>Tephritoidea</taxon>
        <taxon>Tephritidae</taxon>
        <taxon>Ceratitis</taxon>
        <taxon>Ceratitis</taxon>
    </lineage>
</organism>
<comment type="caution">
    <text evidence="4">The sequence shown here is derived from an EMBL/GenBank/DDBJ whole genome shotgun (WGS) entry which is preliminary data.</text>
</comment>
<dbReference type="KEGG" id="ccat:101449700"/>
<evidence type="ECO:0000256" key="3">
    <source>
        <dbReference type="ARBA" id="ARBA00043970"/>
    </source>
</evidence>
<dbReference type="AlphaFoldDB" id="A0A811V5T6"/>
<dbReference type="InterPro" id="IPR020373">
    <property type="entry name" value="Kgd4/YMR-31"/>
</dbReference>
<dbReference type="GO" id="GO:0006103">
    <property type="term" value="P:2-oxoglutarate metabolic process"/>
    <property type="evidence" value="ECO:0007669"/>
    <property type="project" value="InterPro"/>
</dbReference>
<dbReference type="OrthoDB" id="2116030at2759"/>
<evidence type="ECO:0000256" key="1">
    <source>
        <dbReference type="ARBA" id="ARBA00004173"/>
    </source>
</evidence>
<evidence type="ECO:0000313" key="5">
    <source>
        <dbReference type="Proteomes" id="UP000606786"/>
    </source>
</evidence>
<dbReference type="Proteomes" id="UP000606786">
    <property type="component" value="Unassembled WGS sequence"/>
</dbReference>
<reference evidence="4" key="1">
    <citation type="submission" date="2020-11" db="EMBL/GenBank/DDBJ databases">
        <authorList>
            <person name="Whitehead M."/>
        </authorList>
    </citation>
    <scope>NUCLEOTIDE SEQUENCE</scope>
    <source>
        <strain evidence="4">EGII</strain>
    </source>
</reference>
<accession>A0A811V5T6</accession>
<sequence>MVRLNIIMFAAKARVPLIKFRKGGPSSSEQSYTASGKSNTTHSTAIEDWELPGRYARKPIDKIEMEYINNGGIL</sequence>
<keyword evidence="2" id="KW-0496">Mitochondrion</keyword>
<proteinExistence type="inferred from homology"/>
<name>A0A811V5T6_CERCA</name>
<evidence type="ECO:0000256" key="2">
    <source>
        <dbReference type="ARBA" id="ARBA00023128"/>
    </source>
</evidence>
<dbReference type="GO" id="GO:0005739">
    <property type="term" value="C:mitochondrion"/>
    <property type="evidence" value="ECO:0007669"/>
    <property type="project" value="UniProtKB-SubCell"/>
</dbReference>
<dbReference type="Pfam" id="PF10937">
    <property type="entry name" value="Kgd4-YMR31"/>
    <property type="match status" value="1"/>
</dbReference>
<protein>
    <submittedName>
        <fullName evidence="4">(Mediterranean fruit fly) hypothetical protein</fullName>
    </submittedName>
</protein>